<organism evidence="2 3">
    <name type="scientific">Lysobacter niastensis</name>
    <dbReference type="NCBI Taxonomy" id="380629"/>
    <lineage>
        <taxon>Bacteria</taxon>
        <taxon>Pseudomonadati</taxon>
        <taxon>Pseudomonadota</taxon>
        <taxon>Gammaproteobacteria</taxon>
        <taxon>Lysobacterales</taxon>
        <taxon>Lysobacteraceae</taxon>
        <taxon>Lysobacter</taxon>
    </lineage>
</organism>
<comment type="caution">
    <text evidence="2">The sequence shown here is derived from an EMBL/GenBank/DDBJ whole genome shotgun (WGS) entry which is preliminary data.</text>
</comment>
<evidence type="ECO:0000313" key="3">
    <source>
        <dbReference type="Proteomes" id="UP001251524"/>
    </source>
</evidence>
<dbReference type="InterPro" id="IPR024079">
    <property type="entry name" value="MetalloPept_cat_dom_sf"/>
</dbReference>
<sequence>MKVSKLTLMLGLALAASSAQAAGPLYLSMDSGTLKPMTWDTSKGPIPVYTDGGGAFTYNFDKVTPFITIDRANEITAFAFNEWSKVPTSTFRAEIAGTIASKTGIADVTAANAAEMYTKENGYGFWVLYDTDGSILEQYFGIPKSSVLGIAFPEFGDENGNIIEATAVMNGWNVWSHDIDGKFVASVFTHEFGHAINLSHSQVNGPMVYSSLTNMPYYPGVPKCVAPVHRFDYPATATGINRANPAMLETMYPFLNHKTPAGIEQSTIDMPDDIAGISNLYPTASYKATRGSISGVLRLKDGRHEYSGINVIARNIDNPLFDAVSNMTGAASQGEIGPDGTFTINNLTPGQSYVVYIEPIVAGGYPATPQPLVSQGEYWNVAEGSDPTTDTPCDATPILAEAGVTKQADITYNGYTKGVQFSPLPGVVIQQISKSGSSAIGIAGSTPVKWDEKTGYSLLPPGFAAQNATMDRNGNRVLVTAAKAGNAFREPVILNGDVPIWLGDLNGNTCGGTSTFGTQAAVPFAMDDSASKVVGLAYIDRNGDRKCTGQGKNEIMPFVWDAKRGMRELPTQFATVPNYVRANSISGNGRVIVGTAALAEAVAWVDEGNMINLGKLVGARDLYTSNYDGTRVPMYSMTQKTMLLWNAMRGTGAEAFTNIGGLRYCIDVPYFSFSTGADMCAAPGAAEAMFQQYGYAPLNVTGSNDKGDVMIGRAGGAQTGFAGAIWIEGLGWMRMREFLRKQGVVEADAIPFDGTGTVSASGKEWVGGVNGNANTWMVRAEQVYVCENGQDVMTGFPGGLRDKVAAGAKFGRCEFQ</sequence>
<protein>
    <recommendedName>
        <fullName evidence="4">Matrixin family metalloprotease</fullName>
    </recommendedName>
</protein>
<feature type="signal peptide" evidence="1">
    <location>
        <begin position="1"/>
        <end position="21"/>
    </location>
</feature>
<evidence type="ECO:0008006" key="4">
    <source>
        <dbReference type="Google" id="ProtNLM"/>
    </source>
</evidence>
<dbReference type="Proteomes" id="UP001251524">
    <property type="component" value="Unassembled WGS sequence"/>
</dbReference>
<keyword evidence="1" id="KW-0732">Signal</keyword>
<accession>A0ABU1WAL3</accession>
<evidence type="ECO:0000256" key="1">
    <source>
        <dbReference type="SAM" id="SignalP"/>
    </source>
</evidence>
<dbReference type="RefSeq" id="WP_310060779.1">
    <property type="nucleotide sequence ID" value="NZ_JAVDVY010000001.1"/>
</dbReference>
<dbReference type="SUPFAM" id="SSF55486">
    <property type="entry name" value="Metalloproteases ('zincins'), catalytic domain"/>
    <property type="match status" value="1"/>
</dbReference>
<reference evidence="2 3" key="1">
    <citation type="submission" date="2023-07" db="EMBL/GenBank/DDBJ databases">
        <title>Sorghum-associated microbial communities from plants grown in Nebraska, USA.</title>
        <authorList>
            <person name="Schachtman D."/>
        </authorList>
    </citation>
    <scope>NUCLEOTIDE SEQUENCE [LARGE SCALE GENOMIC DNA]</scope>
    <source>
        <strain evidence="2 3">BE198</strain>
    </source>
</reference>
<gene>
    <name evidence="2" type="ORF">J2X06_001683</name>
</gene>
<proteinExistence type="predicted"/>
<dbReference type="Gene3D" id="3.40.390.10">
    <property type="entry name" value="Collagenase (Catalytic Domain)"/>
    <property type="match status" value="1"/>
</dbReference>
<evidence type="ECO:0000313" key="2">
    <source>
        <dbReference type="EMBL" id="MDR7134499.1"/>
    </source>
</evidence>
<dbReference type="EMBL" id="JAVDVY010000001">
    <property type="protein sequence ID" value="MDR7134499.1"/>
    <property type="molecule type" value="Genomic_DNA"/>
</dbReference>
<name>A0ABU1WAL3_9GAMM</name>
<feature type="chain" id="PRO_5047100710" description="Matrixin family metalloprotease" evidence="1">
    <location>
        <begin position="22"/>
        <end position="816"/>
    </location>
</feature>
<keyword evidence="3" id="KW-1185">Reference proteome</keyword>